<keyword evidence="1" id="KW-0812">Transmembrane</keyword>
<feature type="transmembrane region" description="Helical" evidence="1">
    <location>
        <begin position="231"/>
        <end position="255"/>
    </location>
</feature>
<feature type="domain" description="Low-salt glycan biosynthesis hexosyltransferase Agl6 C-terminal transmembrane region" evidence="3">
    <location>
        <begin position="285"/>
        <end position="378"/>
    </location>
</feature>
<dbReference type="Pfam" id="PF00535">
    <property type="entry name" value="Glycos_transf_2"/>
    <property type="match status" value="1"/>
</dbReference>
<gene>
    <name evidence="4" type="ORF">ACFFVB_17565</name>
</gene>
<evidence type="ECO:0000259" key="2">
    <source>
        <dbReference type="Pfam" id="PF00535"/>
    </source>
</evidence>
<keyword evidence="1" id="KW-1133">Transmembrane helix</keyword>
<dbReference type="InterPro" id="IPR058718">
    <property type="entry name" value="Agl6_TM_C"/>
</dbReference>
<evidence type="ECO:0000313" key="5">
    <source>
        <dbReference type="Proteomes" id="UP001589605"/>
    </source>
</evidence>
<dbReference type="EMBL" id="JBHMEZ010000032">
    <property type="protein sequence ID" value="MFB9054896.1"/>
    <property type="molecule type" value="Genomic_DNA"/>
</dbReference>
<feature type="transmembrane region" description="Helical" evidence="1">
    <location>
        <begin position="312"/>
        <end position="333"/>
    </location>
</feature>
<dbReference type="RefSeq" id="WP_382384532.1">
    <property type="nucleotide sequence ID" value="NZ_JBHMEZ010000032.1"/>
</dbReference>
<accession>A0ABV5F625</accession>
<dbReference type="Proteomes" id="UP001589605">
    <property type="component" value="Unassembled WGS sequence"/>
</dbReference>
<keyword evidence="5" id="KW-1185">Reference proteome</keyword>
<dbReference type="PANTHER" id="PTHR48090">
    <property type="entry name" value="UNDECAPRENYL-PHOSPHATE 4-DEOXY-4-FORMAMIDO-L-ARABINOSE TRANSFERASE-RELATED"/>
    <property type="match status" value="1"/>
</dbReference>
<dbReference type="Gene3D" id="3.90.550.10">
    <property type="entry name" value="Spore Coat Polysaccharide Biosynthesis Protein SpsA, Chain A"/>
    <property type="match status" value="1"/>
</dbReference>
<comment type="caution">
    <text evidence="4">The sequence shown here is derived from an EMBL/GenBank/DDBJ whole genome shotgun (WGS) entry which is preliminary data.</text>
</comment>
<dbReference type="SUPFAM" id="SSF53448">
    <property type="entry name" value="Nucleotide-diphospho-sugar transferases"/>
    <property type="match status" value="1"/>
</dbReference>
<dbReference type="PANTHER" id="PTHR48090:SF7">
    <property type="entry name" value="RFBJ PROTEIN"/>
    <property type="match status" value="1"/>
</dbReference>
<keyword evidence="1" id="KW-0472">Membrane</keyword>
<feature type="transmembrane region" description="Helical" evidence="1">
    <location>
        <begin position="353"/>
        <end position="379"/>
    </location>
</feature>
<evidence type="ECO:0000259" key="3">
    <source>
        <dbReference type="Pfam" id="PF26629"/>
    </source>
</evidence>
<evidence type="ECO:0000256" key="1">
    <source>
        <dbReference type="SAM" id="Phobius"/>
    </source>
</evidence>
<feature type="transmembrane region" description="Helical" evidence="1">
    <location>
        <begin position="267"/>
        <end position="291"/>
    </location>
</feature>
<protein>
    <submittedName>
        <fullName evidence="4">Glycosyltransferase family 2 protein</fullName>
    </submittedName>
</protein>
<sequence length="383" mass="42790">MSIELTVVMPCLNEAETLAICIKKAQSFFEIHGVEGEIIIADNGSTDGAIQIAEQLNAKVVHVTEKGYGSALKGGIEAAKGTYIIMADADDSYDFAALLPFLTQLRAGYDLVVGNRFKGGIKKGAMPFLHKYLGNPVLSFIGKLFYGIKIGDFHCGLRGFSKEAFLKMNLKTSGMEFASEMIVKSKLKNLKITEVPTVLYPDGRTRKPHLNTWQDGWRHLRFLSLYSPNWLFLYPATFLIIMGLISSTLLIINPIQIDNIILDIHTLLYTSSFVLIGFQFLVFYCLTKIYAVENDLLPKSNRYDTLFKYINLERGLVLGVLILIVGCGLSYHGLYLWKRTDFGNLNPTSTLRIVIPAVFTILLGIQVILFSLFFSILGLKKNS</sequence>
<evidence type="ECO:0000313" key="4">
    <source>
        <dbReference type="EMBL" id="MFB9054896.1"/>
    </source>
</evidence>
<dbReference type="InterPro" id="IPR029044">
    <property type="entry name" value="Nucleotide-diphossugar_trans"/>
</dbReference>
<proteinExistence type="predicted"/>
<name>A0ABV5F625_9FLAO</name>
<dbReference type="InterPro" id="IPR050256">
    <property type="entry name" value="Glycosyltransferase_2"/>
</dbReference>
<dbReference type="InterPro" id="IPR001173">
    <property type="entry name" value="Glyco_trans_2-like"/>
</dbReference>
<feature type="domain" description="Glycosyltransferase 2-like" evidence="2">
    <location>
        <begin position="6"/>
        <end position="165"/>
    </location>
</feature>
<dbReference type="Pfam" id="PF26629">
    <property type="entry name" value="GT2_TM_C"/>
    <property type="match status" value="1"/>
</dbReference>
<reference evidence="4 5" key="1">
    <citation type="submission" date="2024-09" db="EMBL/GenBank/DDBJ databases">
        <authorList>
            <person name="Sun Q."/>
            <person name="Mori K."/>
        </authorList>
    </citation>
    <scope>NUCLEOTIDE SEQUENCE [LARGE SCALE GENOMIC DNA]</scope>
    <source>
        <strain evidence="4 5">CECT 8286</strain>
    </source>
</reference>
<dbReference type="CDD" id="cd04179">
    <property type="entry name" value="DPM_DPG-synthase_like"/>
    <property type="match status" value="1"/>
</dbReference>
<organism evidence="4 5">
    <name type="scientific">Formosa undariae</name>
    <dbReference type="NCBI Taxonomy" id="1325436"/>
    <lineage>
        <taxon>Bacteria</taxon>
        <taxon>Pseudomonadati</taxon>
        <taxon>Bacteroidota</taxon>
        <taxon>Flavobacteriia</taxon>
        <taxon>Flavobacteriales</taxon>
        <taxon>Flavobacteriaceae</taxon>
        <taxon>Formosa</taxon>
    </lineage>
</organism>